<feature type="compositionally biased region" description="Low complexity" evidence="2">
    <location>
        <begin position="92"/>
        <end position="106"/>
    </location>
</feature>
<dbReference type="PROSITE" id="PS00910">
    <property type="entry name" value="UPF0029"/>
    <property type="match status" value="1"/>
</dbReference>
<protein>
    <submittedName>
        <fullName evidence="4">YigZ family protein</fullName>
    </submittedName>
</protein>
<dbReference type="InterPro" id="IPR036956">
    <property type="entry name" value="Impact_N_sf"/>
</dbReference>
<reference evidence="4 5" key="1">
    <citation type="submission" date="2020-05" db="EMBL/GenBank/DDBJ databases">
        <title>Actinomyces sp. zg-325.</title>
        <authorList>
            <person name="Yang C."/>
        </authorList>
    </citation>
    <scope>NUCLEOTIDE SEQUENCE [LARGE SCALE GENOMIC DNA]</scope>
    <source>
        <strain evidence="5">zg-325</strain>
    </source>
</reference>
<dbReference type="InterPro" id="IPR023582">
    <property type="entry name" value="Impact"/>
</dbReference>
<dbReference type="PANTHER" id="PTHR16301">
    <property type="entry name" value="IMPACT-RELATED"/>
    <property type="match status" value="1"/>
</dbReference>
<feature type="region of interest" description="Disordered" evidence="2">
    <location>
        <begin position="88"/>
        <end position="122"/>
    </location>
</feature>
<organism evidence="4 5">
    <name type="scientific">Actinomyces marmotae</name>
    <dbReference type="NCBI Taxonomy" id="2737173"/>
    <lineage>
        <taxon>Bacteria</taxon>
        <taxon>Bacillati</taxon>
        <taxon>Actinomycetota</taxon>
        <taxon>Actinomycetes</taxon>
        <taxon>Actinomycetales</taxon>
        <taxon>Actinomycetaceae</taxon>
        <taxon>Actinomyces</taxon>
    </lineage>
</organism>
<dbReference type="AlphaFoldDB" id="A0A6M8B1E3"/>
<dbReference type="PANTHER" id="PTHR16301:SF20">
    <property type="entry name" value="IMPACT FAMILY MEMBER YIGZ"/>
    <property type="match status" value="1"/>
</dbReference>
<dbReference type="KEGG" id="amam:HPC72_07590"/>
<feature type="domain" description="Impact N-terminal" evidence="3">
    <location>
        <begin position="49"/>
        <end position="166"/>
    </location>
</feature>
<evidence type="ECO:0000256" key="2">
    <source>
        <dbReference type="SAM" id="MobiDB-lite"/>
    </source>
</evidence>
<keyword evidence="5" id="KW-1185">Reference proteome</keyword>
<dbReference type="InterPro" id="IPR001498">
    <property type="entry name" value="Impact_N"/>
</dbReference>
<proteinExistence type="inferred from homology"/>
<accession>A0A6M8B1E3</accession>
<dbReference type="EMBL" id="CP053642">
    <property type="protein sequence ID" value="QKD80098.1"/>
    <property type="molecule type" value="Genomic_DNA"/>
</dbReference>
<name>A0A6M8B1E3_9ACTO</name>
<evidence type="ECO:0000313" key="4">
    <source>
        <dbReference type="EMBL" id="QKD80098.1"/>
    </source>
</evidence>
<dbReference type="Gene3D" id="3.30.230.30">
    <property type="entry name" value="Impact, N-terminal domain"/>
    <property type="match status" value="1"/>
</dbReference>
<dbReference type="InterPro" id="IPR020569">
    <property type="entry name" value="UPF0029_Impact_CS"/>
</dbReference>
<feature type="region of interest" description="Disordered" evidence="2">
    <location>
        <begin position="1"/>
        <end position="48"/>
    </location>
</feature>
<dbReference type="GO" id="GO:0006446">
    <property type="term" value="P:regulation of translational initiation"/>
    <property type="evidence" value="ECO:0007669"/>
    <property type="project" value="TreeGrafter"/>
</dbReference>
<dbReference type="Pfam" id="PF01205">
    <property type="entry name" value="Impact_N"/>
    <property type="match status" value="1"/>
</dbReference>
<feature type="compositionally biased region" description="Pro residues" evidence="2">
    <location>
        <begin position="8"/>
        <end position="22"/>
    </location>
</feature>
<dbReference type="RefSeq" id="WP_159524338.1">
    <property type="nucleotide sequence ID" value="NZ_CP053642.1"/>
</dbReference>
<dbReference type="InterPro" id="IPR020568">
    <property type="entry name" value="Ribosomal_Su5_D2-typ_SF"/>
</dbReference>
<evidence type="ECO:0000256" key="1">
    <source>
        <dbReference type="ARBA" id="ARBA00007665"/>
    </source>
</evidence>
<dbReference type="Proteomes" id="UP000504752">
    <property type="component" value="Chromosome"/>
</dbReference>
<comment type="similarity">
    <text evidence="1">Belongs to the IMPACT family.</text>
</comment>
<evidence type="ECO:0000313" key="5">
    <source>
        <dbReference type="Proteomes" id="UP000504752"/>
    </source>
</evidence>
<evidence type="ECO:0000259" key="3">
    <source>
        <dbReference type="Pfam" id="PF01205"/>
    </source>
</evidence>
<gene>
    <name evidence="4" type="ORF">HPC72_07590</name>
</gene>
<dbReference type="GO" id="GO:0005737">
    <property type="term" value="C:cytoplasm"/>
    <property type="evidence" value="ECO:0007669"/>
    <property type="project" value="TreeGrafter"/>
</dbReference>
<dbReference type="SUPFAM" id="SSF54211">
    <property type="entry name" value="Ribosomal protein S5 domain 2-like"/>
    <property type="match status" value="1"/>
</dbReference>
<sequence>MPVERPMPAKPAPAGGPIPAANPAPVGGAAPYRLTLAPGEQPETDLEVKRSHFLARAERADDEDAARSFIARIRSRHPDARHHCSAFIVPQPGASPASLASPGSPAIERSSDDGEPSGTAGQPILEVLRGSGLTGAAVVVTRYFGGTLLGTGGLVRAYSEAASQALAAAARVSISERALWEVRVPVARAGRLEAELRAAGSADGALAVEGTSWGASDAVILLSTSVGAPSPDELIASLTAGSARPAPAGTRLVESPL</sequence>